<proteinExistence type="predicted"/>
<name>A0A916UCU0_9BURK</name>
<organism evidence="2 3">
    <name type="scientific">Undibacterium terreum</name>
    <dbReference type="NCBI Taxonomy" id="1224302"/>
    <lineage>
        <taxon>Bacteria</taxon>
        <taxon>Pseudomonadati</taxon>
        <taxon>Pseudomonadota</taxon>
        <taxon>Betaproteobacteria</taxon>
        <taxon>Burkholderiales</taxon>
        <taxon>Oxalobacteraceae</taxon>
        <taxon>Undibacterium</taxon>
    </lineage>
</organism>
<keyword evidence="3" id="KW-1185">Reference proteome</keyword>
<reference evidence="2" key="1">
    <citation type="journal article" date="2014" name="Int. J. Syst. Evol. Microbiol.">
        <title>Complete genome sequence of Corynebacterium casei LMG S-19264T (=DSM 44701T), isolated from a smear-ripened cheese.</title>
        <authorList>
            <consortium name="US DOE Joint Genome Institute (JGI-PGF)"/>
            <person name="Walter F."/>
            <person name="Albersmeier A."/>
            <person name="Kalinowski J."/>
            <person name="Ruckert C."/>
        </authorList>
    </citation>
    <scope>NUCLEOTIDE SEQUENCE</scope>
    <source>
        <strain evidence="2">CGMCC 1.10998</strain>
    </source>
</reference>
<reference evidence="2" key="2">
    <citation type="submission" date="2020-09" db="EMBL/GenBank/DDBJ databases">
        <authorList>
            <person name="Sun Q."/>
            <person name="Zhou Y."/>
        </authorList>
    </citation>
    <scope>NUCLEOTIDE SEQUENCE</scope>
    <source>
        <strain evidence="2">CGMCC 1.10998</strain>
    </source>
</reference>
<dbReference type="RefSeq" id="WP_188565678.1">
    <property type="nucleotide sequence ID" value="NZ_BMED01000001.1"/>
</dbReference>
<dbReference type="PANTHER" id="PTHR35569">
    <property type="entry name" value="CYANAMIDE HYDRATASE DDI2-RELATED"/>
    <property type="match status" value="1"/>
</dbReference>
<dbReference type="EMBL" id="BMED01000001">
    <property type="protein sequence ID" value="GGC66338.1"/>
    <property type="molecule type" value="Genomic_DNA"/>
</dbReference>
<dbReference type="Pfam" id="PF01966">
    <property type="entry name" value="HD"/>
    <property type="match status" value="1"/>
</dbReference>
<evidence type="ECO:0000313" key="2">
    <source>
        <dbReference type="EMBL" id="GGC66338.1"/>
    </source>
</evidence>
<dbReference type="Gene3D" id="1.10.3210.10">
    <property type="entry name" value="Hypothetical protein af1432"/>
    <property type="match status" value="1"/>
</dbReference>
<feature type="domain" description="HD" evidence="1">
    <location>
        <begin position="54"/>
        <end position="120"/>
    </location>
</feature>
<dbReference type="SUPFAM" id="SSF109604">
    <property type="entry name" value="HD-domain/PDEase-like"/>
    <property type="match status" value="1"/>
</dbReference>
<dbReference type="AlphaFoldDB" id="A0A916UCU0"/>
<evidence type="ECO:0000313" key="3">
    <source>
        <dbReference type="Proteomes" id="UP000637423"/>
    </source>
</evidence>
<dbReference type="PANTHER" id="PTHR35569:SF1">
    <property type="entry name" value="CYANAMIDE HYDRATASE DDI2-RELATED"/>
    <property type="match status" value="1"/>
</dbReference>
<sequence>MSTPVSIAGIIAPDSELTRKAATLVGQVHNKPMQYHLHRSWWFSDFIGKTRGLKYDREALYLASLLHDLGLTEEYSADQRFEVDGADAASEFLIANGYSKTKAELVWDAIALHSSAGIADRKAPEIALLHFGAHVDVFGLRLDEITPSLVDDTLALYPRMGMKKAFTAAVAEVTRKKPHHALGTGLVDIGRRHVHGFDCANVCDLIEDAPFES</sequence>
<protein>
    <submittedName>
        <fullName evidence="2">HD domain-containing protein</fullName>
    </submittedName>
</protein>
<evidence type="ECO:0000259" key="1">
    <source>
        <dbReference type="Pfam" id="PF01966"/>
    </source>
</evidence>
<dbReference type="Proteomes" id="UP000637423">
    <property type="component" value="Unassembled WGS sequence"/>
</dbReference>
<comment type="caution">
    <text evidence="2">The sequence shown here is derived from an EMBL/GenBank/DDBJ whole genome shotgun (WGS) entry which is preliminary data.</text>
</comment>
<accession>A0A916UCU0</accession>
<gene>
    <name evidence="2" type="ORF">GCM10011396_11730</name>
</gene>
<dbReference type="InterPro" id="IPR006674">
    <property type="entry name" value="HD_domain"/>
</dbReference>